<name>A0ABR2U538_9ROSI</name>
<reference evidence="2 3" key="1">
    <citation type="journal article" date="2024" name="G3 (Bethesda)">
        <title>Genome assembly of Hibiscus sabdariffa L. provides insights into metabolisms of medicinal natural products.</title>
        <authorList>
            <person name="Kim T."/>
        </authorList>
    </citation>
    <scope>NUCLEOTIDE SEQUENCE [LARGE SCALE GENOMIC DNA]</scope>
    <source>
        <strain evidence="2">TK-2024</strain>
        <tissue evidence="2">Old leaves</tissue>
    </source>
</reference>
<accession>A0ABR2U538</accession>
<proteinExistence type="predicted"/>
<feature type="compositionally biased region" description="Basic and acidic residues" evidence="1">
    <location>
        <begin position="125"/>
        <end position="146"/>
    </location>
</feature>
<dbReference type="PANTHER" id="PTHR15678">
    <property type="entry name" value="ANTIGEN MLAA-22-RELATED"/>
    <property type="match status" value="1"/>
</dbReference>
<evidence type="ECO:0000313" key="2">
    <source>
        <dbReference type="EMBL" id="KAK9044846.1"/>
    </source>
</evidence>
<protein>
    <submittedName>
        <fullName evidence="2">Uncharacterized protein</fullName>
    </submittedName>
</protein>
<dbReference type="Proteomes" id="UP001396334">
    <property type="component" value="Unassembled WGS sequence"/>
</dbReference>
<sequence>MAVGNIARFLSVSITDLALKTSKAVAEVTGIHLDISKDGGSKSNLLVILRILPISVQAVQQLSGSVEKPFAPSICEEFSISCEFDRDGEAGLVVRNVDINFGEIIVNLNEVLLSKNKNPSDDSSQSDKVKESTVDSSTTKKPDKKQAAILALTKHTSIFRKRFASTYQN</sequence>
<keyword evidence="3" id="KW-1185">Reference proteome</keyword>
<dbReference type="PANTHER" id="PTHR15678:SF6">
    <property type="entry name" value="BRIDGE-LIKE LIPID TRANSFER PROTEIN FAMILY MEMBER 2"/>
    <property type="match status" value="1"/>
</dbReference>
<comment type="caution">
    <text evidence="2">The sequence shown here is derived from an EMBL/GenBank/DDBJ whole genome shotgun (WGS) entry which is preliminary data.</text>
</comment>
<dbReference type="InterPro" id="IPR045167">
    <property type="entry name" value="Hobbit"/>
</dbReference>
<evidence type="ECO:0000256" key="1">
    <source>
        <dbReference type="SAM" id="MobiDB-lite"/>
    </source>
</evidence>
<evidence type="ECO:0000313" key="3">
    <source>
        <dbReference type="Proteomes" id="UP001396334"/>
    </source>
</evidence>
<organism evidence="2 3">
    <name type="scientific">Hibiscus sabdariffa</name>
    <name type="common">roselle</name>
    <dbReference type="NCBI Taxonomy" id="183260"/>
    <lineage>
        <taxon>Eukaryota</taxon>
        <taxon>Viridiplantae</taxon>
        <taxon>Streptophyta</taxon>
        <taxon>Embryophyta</taxon>
        <taxon>Tracheophyta</taxon>
        <taxon>Spermatophyta</taxon>
        <taxon>Magnoliopsida</taxon>
        <taxon>eudicotyledons</taxon>
        <taxon>Gunneridae</taxon>
        <taxon>Pentapetalae</taxon>
        <taxon>rosids</taxon>
        <taxon>malvids</taxon>
        <taxon>Malvales</taxon>
        <taxon>Malvaceae</taxon>
        <taxon>Malvoideae</taxon>
        <taxon>Hibiscus</taxon>
    </lineage>
</organism>
<dbReference type="Pfam" id="PF10344">
    <property type="entry name" value="Hobbit"/>
    <property type="match status" value="1"/>
</dbReference>
<dbReference type="EMBL" id="JBBPBN010000002">
    <property type="protein sequence ID" value="KAK9044846.1"/>
    <property type="molecule type" value="Genomic_DNA"/>
</dbReference>
<feature type="region of interest" description="Disordered" evidence="1">
    <location>
        <begin position="116"/>
        <end position="146"/>
    </location>
</feature>
<gene>
    <name evidence="2" type="ORF">V6N11_058737</name>
</gene>